<dbReference type="AlphaFoldDB" id="A0A4R3N4J4"/>
<comment type="caution">
    <text evidence="2">The sequence shown here is derived from an EMBL/GenBank/DDBJ whole genome shotgun (WGS) entry which is preliminary data.</text>
</comment>
<accession>A0A4R3N4J4</accession>
<dbReference type="InterPro" id="IPR020016">
    <property type="entry name" value="Decahaem-assoc_OM_MtrB/PioB"/>
</dbReference>
<evidence type="ECO:0000313" key="2">
    <source>
        <dbReference type="EMBL" id="TCT22013.1"/>
    </source>
</evidence>
<dbReference type="Pfam" id="PF11854">
    <property type="entry name" value="MtrB_PioB"/>
    <property type="match status" value="1"/>
</dbReference>
<evidence type="ECO:0000313" key="3">
    <source>
        <dbReference type="Proteomes" id="UP000295717"/>
    </source>
</evidence>
<feature type="signal peptide" evidence="1">
    <location>
        <begin position="1"/>
        <end position="28"/>
    </location>
</feature>
<keyword evidence="3" id="KW-1185">Reference proteome</keyword>
<feature type="chain" id="PRO_5020946208" evidence="1">
    <location>
        <begin position="29"/>
        <end position="957"/>
    </location>
</feature>
<protein>
    <submittedName>
        <fullName evidence="2">Putative beta-barrel porin MtrB/PioB</fullName>
    </submittedName>
</protein>
<proteinExistence type="predicted"/>
<keyword evidence="1" id="KW-0732">Signal</keyword>
<evidence type="ECO:0000256" key="1">
    <source>
        <dbReference type="SAM" id="SignalP"/>
    </source>
</evidence>
<reference evidence="2 3" key="1">
    <citation type="submission" date="2019-03" db="EMBL/GenBank/DDBJ databases">
        <title>Genomic Encyclopedia of Type Strains, Phase IV (KMG-IV): sequencing the most valuable type-strain genomes for metagenomic binning, comparative biology and taxonomic classification.</title>
        <authorList>
            <person name="Goeker M."/>
        </authorList>
    </citation>
    <scope>NUCLEOTIDE SEQUENCE [LARGE SCALE GENOMIC DNA]</scope>
    <source>
        <strain evidence="2 3">DSM 13587</strain>
    </source>
</reference>
<sequence>MKSPWRKKTLTLCVSAALAQMTAGAARADSAVGVDTMLGNALNPYSLRTIPARDPEVLDAVQHQRTPSTKLIGWPVVVPTTTTTDSGWTYFGALELGGMWASGERAWYNLYKDLPTAGLYLNNFYFKARDMQPGKGYFVEGLGGALGYRDQYSGINVGRYNDWKVKLFYNEIPHTFTTNYRSLWDGVGSDYLTLKTLTPGGTLVQNPNGTPNQAASTDATRTNLLNAINAGEGGRDLELVRRKGGISLDKYLSNTWRFYGNYTQEKREGARPFGAVFGGGGGGGNIEIPESIDYDTHNILGALRYDDGLNNLNLQAQVSLFRNNIDTMTFENPIYALTNTVLTSPTGTAATAVTPGSMFTTGRYDLYPDNDYYNLRAEYGRSLPEWFRSRLTATISLSKMKQDDDLIAPTTNDMSGMFINGVSAYNNWNTTSALSKQSADAEIDTQLFDIGLTSRPLDKLDVNGKIRYYATDNKTDYQACNPLTGQWGRLINDGSGGAFVIPNATAGNNPLGTLPTAYDTTGCNLDAARALGLVPSAGNTNLTNIPYQYSKTNYELGGIYRLARGQSINGRIEREEYHRDYRERDETWENMVKVGYVNQAMDIGTLRASVEYGRRRGDSYDTDPYKQFYSISLGPEPTANLTNIASWIHNIGSFRKFDLADRDRLALDVRLDLITLHDLDLGISGQYRDMDYPDSDFGRNDHQKLGSATLDLNWQPSPKLGLYGYYTYQQSTMNQAGIQPNGCIIGNYYYFYSDGFVGTGTVPAAPARAGATVVNTVVVASNNWESQCGDNSATSPLWPDGRIWKTDTRDTNHAFGLGGRYDFGFARLELDYTYVKGISSIDYDYNSAALTAVPTAITAATWQLAGNGMPDMDYNQQALNFNLVVPLSKSVALRAIYRYEQGQMDDWHYAGVTDNPVPSVNTVTAGVPAAVANAVYLDGGTQDYHNNMIGLMVQVSF</sequence>
<dbReference type="EMBL" id="SMAO01000003">
    <property type="protein sequence ID" value="TCT22013.1"/>
    <property type="molecule type" value="Genomic_DNA"/>
</dbReference>
<dbReference type="RefSeq" id="WP_165903365.1">
    <property type="nucleotide sequence ID" value="NZ_SMAO01000003.1"/>
</dbReference>
<name>A0A4R3N4J4_9GAMM</name>
<gene>
    <name evidence="2" type="ORF">EDC35_103111</name>
</gene>
<dbReference type="SUPFAM" id="SSF56935">
    <property type="entry name" value="Porins"/>
    <property type="match status" value="1"/>
</dbReference>
<dbReference type="Proteomes" id="UP000295717">
    <property type="component" value="Unassembled WGS sequence"/>
</dbReference>
<organism evidence="2 3">
    <name type="scientific">Thiobaca trueperi</name>
    <dbReference type="NCBI Taxonomy" id="127458"/>
    <lineage>
        <taxon>Bacteria</taxon>
        <taxon>Pseudomonadati</taxon>
        <taxon>Pseudomonadota</taxon>
        <taxon>Gammaproteobacteria</taxon>
        <taxon>Chromatiales</taxon>
        <taxon>Chromatiaceae</taxon>
        <taxon>Thiobaca</taxon>
    </lineage>
</organism>